<dbReference type="OrthoDB" id="4866748at2"/>
<dbReference type="PROSITE" id="PS00383">
    <property type="entry name" value="TYR_PHOSPHATASE_1"/>
    <property type="match status" value="1"/>
</dbReference>
<proteinExistence type="predicted"/>
<evidence type="ECO:0000256" key="1">
    <source>
        <dbReference type="ARBA" id="ARBA00022801"/>
    </source>
</evidence>
<feature type="domain" description="Tyrosine specific protein phosphatases" evidence="4">
    <location>
        <begin position="85"/>
        <end position="152"/>
    </location>
</feature>
<evidence type="ECO:0000256" key="3">
    <source>
        <dbReference type="SAM" id="MobiDB-lite"/>
    </source>
</evidence>
<dbReference type="SMART" id="SM00195">
    <property type="entry name" value="DSPc"/>
    <property type="match status" value="1"/>
</dbReference>
<dbReference type="AlphaFoldDB" id="A0A1H1QE38"/>
<evidence type="ECO:0000259" key="4">
    <source>
        <dbReference type="PROSITE" id="PS50056"/>
    </source>
</evidence>
<dbReference type="RefSeq" id="WP_091411263.1">
    <property type="nucleotide sequence ID" value="NZ_LT629749.1"/>
</dbReference>
<feature type="region of interest" description="Disordered" evidence="3">
    <location>
        <begin position="452"/>
        <end position="471"/>
    </location>
</feature>
<name>A0A1H1QE38_9ACTN</name>
<dbReference type="PROSITE" id="PS50056">
    <property type="entry name" value="TYR_PHOSPHATASE_2"/>
    <property type="match status" value="1"/>
</dbReference>
<dbReference type="PANTHER" id="PTHR47216">
    <property type="match status" value="1"/>
</dbReference>
<keyword evidence="6" id="KW-1185">Reference proteome</keyword>
<keyword evidence="2" id="KW-0904">Protein phosphatase</keyword>
<sequence length="471" mass="50485">MTPDVTAYRIEGNLPAGYTPTGRFSVPLMSHVADGLWIGGFVAGAKLPEDFDLVISFHRQRQYVLGASTELVEMPAEDSLSQDPQVFRDAAALVAQRVAQGQKVLVHCHAGLNRSGLTAALALVELGHTAPAALQLLREKRSPYVLCNPAFKAALLLGDRAPEPKAPAAKRPDTAGDPSNADLLDFAFAVRQADAPLRESKTERAGQVDLWRLYWLHRGRLASPFVGALEPLPTHAQAGCSYDRMPGRGGTLAVHPDADIPALNCQCGWRGADNVEALAAAGEHMRTSPHAFLPIVNHIQDNFDSVDDFNDRRDALLAGGERHGYHILPVPALVRVTAHDAIRDDRISRRTAFLATPAGQRVTAHFRALGTAPAELFNGVPEGPGMWRARSLTITGPVITGPTEYALPNPRDLARHYGVKYVDVSASLKGANFSDALAIAAAGALPAVAMNPRSPHHHLTKNAARPGARPP</sequence>
<evidence type="ECO:0000313" key="5">
    <source>
        <dbReference type="EMBL" id="SDS21685.1"/>
    </source>
</evidence>
<dbReference type="Proteomes" id="UP000199092">
    <property type="component" value="Chromosome I"/>
</dbReference>
<organism evidence="5 6">
    <name type="scientific">Friedmanniella luteola</name>
    <dbReference type="NCBI Taxonomy" id="546871"/>
    <lineage>
        <taxon>Bacteria</taxon>
        <taxon>Bacillati</taxon>
        <taxon>Actinomycetota</taxon>
        <taxon>Actinomycetes</taxon>
        <taxon>Propionibacteriales</taxon>
        <taxon>Nocardioidaceae</taxon>
        <taxon>Friedmanniella</taxon>
    </lineage>
</organism>
<keyword evidence="1" id="KW-0378">Hydrolase</keyword>
<dbReference type="InterPro" id="IPR029021">
    <property type="entry name" value="Prot-tyrosine_phosphatase-like"/>
</dbReference>
<dbReference type="GO" id="GO:0004721">
    <property type="term" value="F:phosphoprotein phosphatase activity"/>
    <property type="evidence" value="ECO:0007669"/>
    <property type="project" value="UniProtKB-KW"/>
</dbReference>
<dbReference type="PANTHER" id="PTHR47216:SF4">
    <property type="entry name" value="OS01G0859400 PROTEIN"/>
    <property type="match status" value="1"/>
</dbReference>
<dbReference type="CDD" id="cd14498">
    <property type="entry name" value="DSP"/>
    <property type="match status" value="1"/>
</dbReference>
<dbReference type="Gene3D" id="3.90.190.10">
    <property type="entry name" value="Protein tyrosine phosphatase superfamily"/>
    <property type="match status" value="1"/>
</dbReference>
<accession>A0A1H1QE38</accession>
<dbReference type="EMBL" id="LT629749">
    <property type="protein sequence ID" value="SDS21685.1"/>
    <property type="molecule type" value="Genomic_DNA"/>
</dbReference>
<dbReference type="InterPro" id="IPR000340">
    <property type="entry name" value="Dual-sp_phosphatase_cat-dom"/>
</dbReference>
<dbReference type="InterPro" id="IPR020422">
    <property type="entry name" value="TYR_PHOSPHATASE_DUAL_dom"/>
</dbReference>
<reference evidence="5 6" key="1">
    <citation type="submission" date="2016-10" db="EMBL/GenBank/DDBJ databases">
        <authorList>
            <person name="de Groot N.N."/>
        </authorList>
    </citation>
    <scope>NUCLEOTIDE SEQUENCE [LARGE SCALE GENOMIC DNA]</scope>
    <source>
        <strain evidence="5 6">DSM 21741</strain>
    </source>
</reference>
<dbReference type="STRING" id="546871.SAMN04488543_1298"/>
<dbReference type="InterPro" id="IPR016130">
    <property type="entry name" value="Tyr_Pase_AS"/>
</dbReference>
<evidence type="ECO:0000256" key="2">
    <source>
        <dbReference type="ARBA" id="ARBA00022912"/>
    </source>
</evidence>
<gene>
    <name evidence="5" type="ORF">SAMN04488543_1298</name>
</gene>
<protein>
    <submittedName>
        <fullName evidence="5">Dual specificity phosphatase, catalytic domain</fullName>
    </submittedName>
</protein>
<evidence type="ECO:0000313" key="6">
    <source>
        <dbReference type="Proteomes" id="UP000199092"/>
    </source>
</evidence>
<dbReference type="SUPFAM" id="SSF52799">
    <property type="entry name" value="(Phosphotyrosine protein) phosphatases II"/>
    <property type="match status" value="1"/>
</dbReference>
<dbReference type="Pfam" id="PF00782">
    <property type="entry name" value="DSPc"/>
    <property type="match status" value="1"/>
</dbReference>
<dbReference type="InterPro" id="IPR000387">
    <property type="entry name" value="Tyr_Pase_dom"/>
</dbReference>